<proteinExistence type="predicted"/>
<dbReference type="EMBL" id="CAKKNE010000005">
    <property type="protein sequence ID" value="CAH0377987.1"/>
    <property type="molecule type" value="Genomic_DNA"/>
</dbReference>
<gene>
    <name evidence="3" type="ORF">PECAL_5P25050</name>
</gene>
<dbReference type="InterPro" id="IPR009163">
    <property type="entry name" value="Ap4A_phos1/2"/>
</dbReference>
<dbReference type="GO" id="GO:0009117">
    <property type="term" value="P:nucleotide metabolic process"/>
    <property type="evidence" value="ECO:0007669"/>
    <property type="project" value="InterPro"/>
</dbReference>
<feature type="domain" description="Ap4A phosphorylase 1/2 N-terminal" evidence="2">
    <location>
        <begin position="38"/>
        <end position="131"/>
    </location>
</feature>
<dbReference type="GO" id="GO:0005524">
    <property type="term" value="F:ATP binding"/>
    <property type="evidence" value="ECO:0007669"/>
    <property type="project" value="InterPro"/>
</dbReference>
<dbReference type="AlphaFoldDB" id="A0A8J2SQT7"/>
<dbReference type="OrthoDB" id="10267950at2759"/>
<name>A0A8J2SQT7_9STRA</name>
<keyword evidence="4" id="KW-1185">Reference proteome</keyword>
<dbReference type="PANTHER" id="PTHR38420">
    <property type="entry name" value="AP-4-A PHOSPHORYLASE II"/>
    <property type="match status" value="1"/>
</dbReference>
<dbReference type="PANTHER" id="PTHR38420:SF1">
    <property type="entry name" value="PUTATIVE (AFU_ORTHOLOGUE AFUA_5G14690)-RELATED"/>
    <property type="match status" value="1"/>
</dbReference>
<dbReference type="InterPro" id="IPR045759">
    <property type="entry name" value="Ap4A_phos1/2_N"/>
</dbReference>
<evidence type="ECO:0000313" key="4">
    <source>
        <dbReference type="Proteomes" id="UP000789595"/>
    </source>
</evidence>
<dbReference type="InterPro" id="IPR043171">
    <property type="entry name" value="Ap4A_phos1/2-like"/>
</dbReference>
<feature type="non-terminal residue" evidence="3">
    <location>
        <position position="296"/>
    </location>
</feature>
<dbReference type="GO" id="GO:0003877">
    <property type="term" value="F:ATP:ADP adenylyltransferase activity"/>
    <property type="evidence" value="ECO:0007669"/>
    <property type="project" value="InterPro"/>
</dbReference>
<comment type="caution">
    <text evidence="3">The sequence shown here is derived from an EMBL/GenBank/DDBJ whole genome shotgun (WGS) entry which is preliminary data.</text>
</comment>
<evidence type="ECO:0000259" key="2">
    <source>
        <dbReference type="Pfam" id="PF19327"/>
    </source>
</evidence>
<protein>
    <recommendedName>
        <fullName evidence="5">Phosphorylase</fullName>
    </recommendedName>
</protein>
<dbReference type="SUPFAM" id="SSF54197">
    <property type="entry name" value="HIT-like"/>
    <property type="match status" value="1"/>
</dbReference>
<sequence>AELRAATAAAGGALAPLAVARATYAGGCLVLEAPRTATEKVDGDPFDSVRSQLVVRPVVFGGYALVLNKFPAFADHALLITAAAVPQARRLDRDDLDALHRCASAARGLGFYNSDATAGASQPHRHFQIVPGESFVGEGWSAALPPISRDIEALPRDPWRWSGRVPFQPVAQTLPRLAGVAHGVVLLPPRATFRVDFSTDGAFADALLRAYALLLHDLDLLNGESHNLLVGRGWLLVVARRAREANGVDVNALGFAGCLLARDAATFEALLAPGACGEVLRGVAVPASDIAVPASD</sequence>
<organism evidence="3 4">
    <name type="scientific">Pelagomonas calceolata</name>
    <dbReference type="NCBI Taxonomy" id="35677"/>
    <lineage>
        <taxon>Eukaryota</taxon>
        <taxon>Sar</taxon>
        <taxon>Stramenopiles</taxon>
        <taxon>Ochrophyta</taxon>
        <taxon>Pelagophyceae</taxon>
        <taxon>Pelagomonadales</taxon>
        <taxon>Pelagomonadaceae</taxon>
        <taxon>Pelagomonas</taxon>
    </lineage>
</organism>
<dbReference type="Pfam" id="PF09830">
    <property type="entry name" value="ATP_transf"/>
    <property type="match status" value="1"/>
</dbReference>
<evidence type="ECO:0000313" key="3">
    <source>
        <dbReference type="EMBL" id="CAH0377987.1"/>
    </source>
</evidence>
<dbReference type="InterPro" id="IPR036265">
    <property type="entry name" value="HIT-like_sf"/>
</dbReference>
<dbReference type="Pfam" id="PF19327">
    <property type="entry name" value="Ap4A_phos_N"/>
    <property type="match status" value="1"/>
</dbReference>
<dbReference type="Proteomes" id="UP000789595">
    <property type="component" value="Unassembled WGS sequence"/>
</dbReference>
<evidence type="ECO:0008006" key="5">
    <source>
        <dbReference type="Google" id="ProtNLM"/>
    </source>
</evidence>
<reference evidence="3" key="1">
    <citation type="submission" date="2021-11" db="EMBL/GenBank/DDBJ databases">
        <authorList>
            <consortium name="Genoscope - CEA"/>
            <person name="William W."/>
        </authorList>
    </citation>
    <scope>NUCLEOTIDE SEQUENCE</scope>
</reference>
<dbReference type="Gene3D" id="3.30.428.70">
    <property type="match status" value="1"/>
</dbReference>
<accession>A0A8J2SQT7</accession>
<evidence type="ECO:0000259" key="1">
    <source>
        <dbReference type="Pfam" id="PF09830"/>
    </source>
</evidence>
<dbReference type="InterPro" id="IPR019200">
    <property type="entry name" value="ATP_adenylylTrfase_C"/>
</dbReference>
<feature type="domain" description="ATP adenylyltransferase C-terminal" evidence="1">
    <location>
        <begin position="196"/>
        <end position="286"/>
    </location>
</feature>